<sequence>MAWSTGNGVTRSITREPSRASEAYYTRNGQPPLHKPGSLSLQAHNVGCPLHTTYVLLSTPLVIAFLDIAPISRGHVLVATRAHREKVSDVTVAEGRALGAWLGVVSRAVVRSVGLSGKGGEGVGDWNIVQNNGARAAQVVPHVHFHIIPRPGDVPEIRNRSWTVFGKGQREELDEADAGELVGKMRRELTRQVERVREKEGEEAVKILLVDGADSGRSKL</sequence>
<feature type="active site" description="Tele-AMP-histidine intermediate" evidence="1">
    <location>
        <position position="144"/>
    </location>
</feature>
<feature type="region of interest" description="Disordered" evidence="4">
    <location>
        <begin position="1"/>
        <end position="21"/>
    </location>
</feature>
<dbReference type="PROSITE" id="PS00892">
    <property type="entry name" value="HIT_1"/>
    <property type="match status" value="1"/>
</dbReference>
<evidence type="ECO:0000256" key="2">
    <source>
        <dbReference type="PIRSR" id="PIRSR601310-3"/>
    </source>
</evidence>
<dbReference type="InterPro" id="IPR036265">
    <property type="entry name" value="HIT-like_sf"/>
</dbReference>
<protein>
    <recommendedName>
        <fullName evidence="5">HIT domain-containing protein</fullName>
    </recommendedName>
</protein>
<feature type="compositionally biased region" description="Polar residues" evidence="4">
    <location>
        <begin position="1"/>
        <end position="12"/>
    </location>
</feature>
<dbReference type="Proteomes" id="UP000324767">
    <property type="component" value="Unassembled WGS sequence"/>
</dbReference>
<feature type="short sequence motif" description="Histidine triad motif" evidence="2 3">
    <location>
        <begin position="142"/>
        <end position="146"/>
    </location>
</feature>
<dbReference type="PANTHER" id="PTHR46648:SF2">
    <property type="entry name" value="HIT DOMAIN-CONTAINING PROTEIN"/>
    <property type="match status" value="1"/>
</dbReference>
<dbReference type="EMBL" id="VXIT01000021">
    <property type="protein sequence ID" value="KAA6406917.1"/>
    <property type="molecule type" value="Genomic_DNA"/>
</dbReference>
<evidence type="ECO:0000256" key="1">
    <source>
        <dbReference type="PIRSR" id="PIRSR601310-1"/>
    </source>
</evidence>
<dbReference type="PROSITE" id="PS51084">
    <property type="entry name" value="HIT_2"/>
    <property type="match status" value="1"/>
</dbReference>
<gene>
    <name evidence="6" type="ORF">FRX48_09215</name>
</gene>
<accession>A0A5M8PC94</accession>
<dbReference type="AlphaFoldDB" id="A0A5M8PC94"/>
<organism evidence="6 7">
    <name type="scientific">Lasallia pustulata</name>
    <dbReference type="NCBI Taxonomy" id="136370"/>
    <lineage>
        <taxon>Eukaryota</taxon>
        <taxon>Fungi</taxon>
        <taxon>Dikarya</taxon>
        <taxon>Ascomycota</taxon>
        <taxon>Pezizomycotina</taxon>
        <taxon>Lecanoromycetes</taxon>
        <taxon>OSLEUM clade</taxon>
        <taxon>Umbilicariomycetidae</taxon>
        <taxon>Umbilicariales</taxon>
        <taxon>Umbilicariaceae</taxon>
        <taxon>Lasallia</taxon>
    </lineage>
</organism>
<evidence type="ECO:0000313" key="7">
    <source>
        <dbReference type="Proteomes" id="UP000324767"/>
    </source>
</evidence>
<evidence type="ECO:0000256" key="3">
    <source>
        <dbReference type="PROSITE-ProRule" id="PRU00464"/>
    </source>
</evidence>
<name>A0A5M8PC94_9LECA</name>
<reference evidence="6 7" key="1">
    <citation type="submission" date="2019-09" db="EMBL/GenBank/DDBJ databases">
        <title>The hologenome of the rock-dwelling lichen Lasallia pustulata.</title>
        <authorList>
            <person name="Greshake Tzovaras B."/>
            <person name="Segers F."/>
            <person name="Bicker A."/>
            <person name="Dal Grande F."/>
            <person name="Otte J."/>
            <person name="Hankeln T."/>
            <person name="Schmitt I."/>
            <person name="Ebersberger I."/>
        </authorList>
    </citation>
    <scope>NUCLEOTIDE SEQUENCE [LARGE SCALE GENOMIC DNA]</scope>
    <source>
        <strain evidence="6">A1-1</strain>
    </source>
</reference>
<dbReference type="InterPro" id="IPR019808">
    <property type="entry name" value="Histidine_triad_CS"/>
</dbReference>
<dbReference type="Gene3D" id="3.30.428.10">
    <property type="entry name" value="HIT-like"/>
    <property type="match status" value="1"/>
</dbReference>
<dbReference type="GO" id="GO:0009117">
    <property type="term" value="P:nucleotide metabolic process"/>
    <property type="evidence" value="ECO:0007669"/>
    <property type="project" value="TreeGrafter"/>
</dbReference>
<evidence type="ECO:0000256" key="4">
    <source>
        <dbReference type="SAM" id="MobiDB-lite"/>
    </source>
</evidence>
<evidence type="ECO:0000259" key="5">
    <source>
        <dbReference type="PROSITE" id="PS51084"/>
    </source>
</evidence>
<proteinExistence type="predicted"/>
<dbReference type="InterPro" id="IPR011146">
    <property type="entry name" value="HIT-like"/>
</dbReference>
<comment type="caution">
    <text evidence="6">The sequence shown here is derived from an EMBL/GenBank/DDBJ whole genome shotgun (WGS) entry which is preliminary data.</text>
</comment>
<dbReference type="SUPFAM" id="SSF54197">
    <property type="entry name" value="HIT-like"/>
    <property type="match status" value="1"/>
</dbReference>
<feature type="domain" description="HIT" evidence="5">
    <location>
        <begin position="41"/>
        <end position="157"/>
    </location>
</feature>
<dbReference type="PANTHER" id="PTHR46648">
    <property type="entry name" value="HIT FAMILY PROTEIN 1"/>
    <property type="match status" value="1"/>
</dbReference>
<dbReference type="GO" id="GO:0003824">
    <property type="term" value="F:catalytic activity"/>
    <property type="evidence" value="ECO:0007669"/>
    <property type="project" value="InterPro"/>
</dbReference>
<dbReference type="Pfam" id="PF01230">
    <property type="entry name" value="HIT"/>
    <property type="match status" value="1"/>
</dbReference>
<dbReference type="InterPro" id="IPR001310">
    <property type="entry name" value="Histidine_triad_HIT"/>
</dbReference>
<evidence type="ECO:0000313" key="6">
    <source>
        <dbReference type="EMBL" id="KAA6406917.1"/>
    </source>
</evidence>
<dbReference type="OrthoDB" id="1915375at2759"/>